<accession>A0AAV5VBV3</accession>
<dbReference type="AlphaFoldDB" id="A0AAV5VBV3"/>
<keyword evidence="2" id="KW-1185">Reference proteome</keyword>
<gene>
    <name evidence="1" type="ORF">PFISCL1PPCAC_8040</name>
</gene>
<name>A0AAV5VBV3_9BILA</name>
<proteinExistence type="predicted"/>
<dbReference type="Proteomes" id="UP001432322">
    <property type="component" value="Unassembled WGS sequence"/>
</dbReference>
<dbReference type="EMBL" id="BTSY01000002">
    <property type="protein sequence ID" value="GMT16743.1"/>
    <property type="molecule type" value="Genomic_DNA"/>
</dbReference>
<feature type="non-terminal residue" evidence="1">
    <location>
        <position position="1"/>
    </location>
</feature>
<comment type="caution">
    <text evidence="1">The sequence shown here is derived from an EMBL/GenBank/DDBJ whole genome shotgun (WGS) entry which is preliminary data.</text>
</comment>
<reference evidence="1" key="1">
    <citation type="submission" date="2023-10" db="EMBL/GenBank/DDBJ databases">
        <title>Genome assembly of Pristionchus species.</title>
        <authorList>
            <person name="Yoshida K."/>
            <person name="Sommer R.J."/>
        </authorList>
    </citation>
    <scope>NUCLEOTIDE SEQUENCE</scope>
    <source>
        <strain evidence="1">RS5133</strain>
    </source>
</reference>
<organism evidence="1 2">
    <name type="scientific">Pristionchus fissidentatus</name>
    <dbReference type="NCBI Taxonomy" id="1538716"/>
    <lineage>
        <taxon>Eukaryota</taxon>
        <taxon>Metazoa</taxon>
        <taxon>Ecdysozoa</taxon>
        <taxon>Nematoda</taxon>
        <taxon>Chromadorea</taxon>
        <taxon>Rhabditida</taxon>
        <taxon>Rhabditina</taxon>
        <taxon>Diplogasteromorpha</taxon>
        <taxon>Diplogasteroidea</taxon>
        <taxon>Neodiplogasteridae</taxon>
        <taxon>Pristionchus</taxon>
    </lineage>
</organism>
<protein>
    <submittedName>
        <fullName evidence="1">Uncharacterized protein</fullName>
    </submittedName>
</protein>
<feature type="non-terminal residue" evidence="1">
    <location>
        <position position="103"/>
    </location>
</feature>
<sequence>CSRPLTNITSSFQYLEDVFALSNAISTPSLRSLRMRSAAERELGEVKWAIVVARRLLLNRLSALVMWCCLKVFSTADCRESKMVSEGAVSRFDTVVSNLRSAI</sequence>
<evidence type="ECO:0000313" key="1">
    <source>
        <dbReference type="EMBL" id="GMT16743.1"/>
    </source>
</evidence>
<evidence type="ECO:0000313" key="2">
    <source>
        <dbReference type="Proteomes" id="UP001432322"/>
    </source>
</evidence>